<dbReference type="Proteomes" id="UP000288607">
    <property type="component" value="Unassembled WGS sequence"/>
</dbReference>
<evidence type="ECO:0000313" key="3">
    <source>
        <dbReference type="EMBL" id="RSX50365.1"/>
    </source>
</evidence>
<dbReference type="AlphaFoldDB" id="A0A430FBZ1"/>
<evidence type="ECO:0000256" key="2">
    <source>
        <dbReference type="SAM" id="Phobius"/>
    </source>
</evidence>
<keyword evidence="4" id="KW-1185">Reference proteome</keyword>
<feature type="compositionally biased region" description="Low complexity" evidence="1">
    <location>
        <begin position="1"/>
        <end position="20"/>
    </location>
</feature>
<name>A0A430FBZ1_9BIFI</name>
<sequence length="317" mass="34088">MSNPTTAPVASETATESAATGADPLVAALAQRVRQTIDKEGTDALYDADRDFDEFWQTSTARSDDERRLLEALSRQTKAGLVGPILASVRPGSTAVEFNNAMQSMLDQDASETEEPADGETPGKTGNGVSGNDSARQTAARITAALFLAGGANPATTNTLMARVNADTATAKAGGISDDAIRNGWLGSKRYGKPNTRWYKHDFTGSLRAYTSLGSIWLNSERRVKIHNIHRQRMDNITTLKYAAVLTALFVAFMAVFHAGLFTATPHVLMIVLCVLAVAAFAAFAVHWFKTKPYNNLNGVIALIYAVWAIYALSVVL</sequence>
<dbReference type="RefSeq" id="WP_126030492.1">
    <property type="nucleotide sequence ID" value="NZ_QXGJ01000008.1"/>
</dbReference>
<keyword evidence="2" id="KW-1133">Transmembrane helix</keyword>
<feature type="compositionally biased region" description="Acidic residues" evidence="1">
    <location>
        <begin position="109"/>
        <end position="118"/>
    </location>
</feature>
<protein>
    <submittedName>
        <fullName evidence="3">Uncharacterized protein</fullName>
    </submittedName>
</protein>
<evidence type="ECO:0000256" key="1">
    <source>
        <dbReference type="SAM" id="MobiDB-lite"/>
    </source>
</evidence>
<evidence type="ECO:0000313" key="4">
    <source>
        <dbReference type="Proteomes" id="UP000288607"/>
    </source>
</evidence>
<keyword evidence="2" id="KW-0472">Membrane</keyword>
<keyword evidence="2" id="KW-0812">Transmembrane</keyword>
<feature type="region of interest" description="Disordered" evidence="1">
    <location>
        <begin position="1"/>
        <end position="22"/>
    </location>
</feature>
<reference evidence="3 4" key="1">
    <citation type="submission" date="2018-09" db="EMBL/GenBank/DDBJ databases">
        <title>Characterization of the phylogenetic diversity of five novel species belonging to the genus Bifidobacterium.</title>
        <authorList>
            <person name="Lugli G.A."/>
            <person name="Duranti S."/>
            <person name="Milani C."/>
        </authorList>
    </citation>
    <scope>NUCLEOTIDE SEQUENCE [LARGE SCALE GENOMIC DNA]</scope>
    <source>
        <strain evidence="3 4">2028B</strain>
    </source>
</reference>
<proteinExistence type="predicted"/>
<feature type="transmembrane region" description="Helical" evidence="2">
    <location>
        <begin position="240"/>
        <end position="262"/>
    </location>
</feature>
<accession>A0A430FBZ1</accession>
<comment type="caution">
    <text evidence="3">The sequence shown here is derived from an EMBL/GenBank/DDBJ whole genome shotgun (WGS) entry which is preliminary data.</text>
</comment>
<dbReference type="EMBL" id="QXGJ01000008">
    <property type="protein sequence ID" value="RSX50365.1"/>
    <property type="molecule type" value="Genomic_DNA"/>
</dbReference>
<gene>
    <name evidence="3" type="ORF">D2E23_1688</name>
</gene>
<organism evidence="3 4">
    <name type="scientific">Bifidobacterium callimiconis</name>
    <dbReference type="NCBI Taxonomy" id="2306973"/>
    <lineage>
        <taxon>Bacteria</taxon>
        <taxon>Bacillati</taxon>
        <taxon>Actinomycetota</taxon>
        <taxon>Actinomycetes</taxon>
        <taxon>Bifidobacteriales</taxon>
        <taxon>Bifidobacteriaceae</taxon>
        <taxon>Bifidobacterium</taxon>
    </lineage>
</organism>
<feature type="transmembrane region" description="Helical" evidence="2">
    <location>
        <begin position="296"/>
        <end position="316"/>
    </location>
</feature>
<feature type="transmembrane region" description="Helical" evidence="2">
    <location>
        <begin position="268"/>
        <end position="289"/>
    </location>
</feature>
<feature type="region of interest" description="Disordered" evidence="1">
    <location>
        <begin position="107"/>
        <end position="135"/>
    </location>
</feature>